<name>A0A914WNH8_9BILA</name>
<reference evidence="3" key="1">
    <citation type="submission" date="2022-11" db="UniProtKB">
        <authorList>
            <consortium name="WormBaseParasite"/>
        </authorList>
    </citation>
    <scope>IDENTIFICATION</scope>
</reference>
<feature type="compositionally biased region" description="Polar residues" evidence="1">
    <location>
        <begin position="96"/>
        <end position="111"/>
    </location>
</feature>
<dbReference type="WBParaSite" id="PSAMB.scaffold4826size13434.g25271.t1">
    <property type="protein sequence ID" value="PSAMB.scaffold4826size13434.g25271.t1"/>
    <property type="gene ID" value="PSAMB.scaffold4826size13434.g25271"/>
</dbReference>
<organism evidence="2 3">
    <name type="scientific">Plectus sambesii</name>
    <dbReference type="NCBI Taxonomy" id="2011161"/>
    <lineage>
        <taxon>Eukaryota</taxon>
        <taxon>Metazoa</taxon>
        <taxon>Ecdysozoa</taxon>
        <taxon>Nematoda</taxon>
        <taxon>Chromadorea</taxon>
        <taxon>Plectida</taxon>
        <taxon>Plectina</taxon>
        <taxon>Plectoidea</taxon>
        <taxon>Plectidae</taxon>
        <taxon>Plectus</taxon>
    </lineage>
</organism>
<evidence type="ECO:0000313" key="3">
    <source>
        <dbReference type="WBParaSite" id="PSAMB.scaffold4826size13434.g25271.t1"/>
    </source>
</evidence>
<proteinExistence type="predicted"/>
<feature type="region of interest" description="Disordered" evidence="1">
    <location>
        <begin position="78"/>
        <end position="111"/>
    </location>
</feature>
<dbReference type="AlphaFoldDB" id="A0A914WNH8"/>
<protein>
    <submittedName>
        <fullName evidence="3">Uncharacterized protein</fullName>
    </submittedName>
</protein>
<accession>A0A914WNH8</accession>
<sequence length="111" mass="12391">MMDGGFHQRRPNAQECAASFCWTIKKKQKKTETVLEDRKMGGWRWSQTVGGARSKRRVEGTKSVAVWGECRQAGVALQRSSRLGTRREAKRGETGGLSSRSALNASPRNPR</sequence>
<evidence type="ECO:0000256" key="1">
    <source>
        <dbReference type="SAM" id="MobiDB-lite"/>
    </source>
</evidence>
<dbReference type="Proteomes" id="UP000887566">
    <property type="component" value="Unplaced"/>
</dbReference>
<keyword evidence="2" id="KW-1185">Reference proteome</keyword>
<evidence type="ECO:0000313" key="2">
    <source>
        <dbReference type="Proteomes" id="UP000887566"/>
    </source>
</evidence>